<protein>
    <submittedName>
        <fullName evidence="1">Uncharacterized protein</fullName>
    </submittedName>
</protein>
<dbReference type="AlphaFoldDB" id="A0AAN4YX09"/>
<evidence type="ECO:0000313" key="2">
    <source>
        <dbReference type="Proteomes" id="UP001328107"/>
    </source>
</evidence>
<gene>
    <name evidence="1" type="ORF">PMAYCL1PPCAC_00233</name>
</gene>
<dbReference type="Proteomes" id="UP001328107">
    <property type="component" value="Unassembled WGS sequence"/>
</dbReference>
<dbReference type="EMBL" id="BTRK01000001">
    <property type="protein sequence ID" value="GMR30038.1"/>
    <property type="molecule type" value="Genomic_DNA"/>
</dbReference>
<comment type="caution">
    <text evidence="1">The sequence shown here is derived from an EMBL/GenBank/DDBJ whole genome shotgun (WGS) entry which is preliminary data.</text>
</comment>
<keyword evidence="2" id="KW-1185">Reference proteome</keyword>
<sequence length="60" mass="6578">MGDDLGKVIQMKPELDIVRSTMPPSTCTIPNLAVVGFCWITTTEFLAVRAYQTSATIMIT</sequence>
<reference evidence="2" key="1">
    <citation type="submission" date="2022-10" db="EMBL/GenBank/DDBJ databases">
        <title>Genome assembly of Pristionchus species.</title>
        <authorList>
            <person name="Yoshida K."/>
            <person name="Sommer R.J."/>
        </authorList>
    </citation>
    <scope>NUCLEOTIDE SEQUENCE [LARGE SCALE GENOMIC DNA]</scope>
    <source>
        <strain evidence="2">RS5460</strain>
    </source>
</reference>
<feature type="non-terminal residue" evidence="1">
    <location>
        <position position="60"/>
    </location>
</feature>
<evidence type="ECO:0000313" key="1">
    <source>
        <dbReference type="EMBL" id="GMR30038.1"/>
    </source>
</evidence>
<accession>A0AAN4YX09</accession>
<name>A0AAN4YX09_9BILA</name>
<organism evidence="1 2">
    <name type="scientific">Pristionchus mayeri</name>
    <dbReference type="NCBI Taxonomy" id="1317129"/>
    <lineage>
        <taxon>Eukaryota</taxon>
        <taxon>Metazoa</taxon>
        <taxon>Ecdysozoa</taxon>
        <taxon>Nematoda</taxon>
        <taxon>Chromadorea</taxon>
        <taxon>Rhabditida</taxon>
        <taxon>Rhabditina</taxon>
        <taxon>Diplogasteromorpha</taxon>
        <taxon>Diplogasteroidea</taxon>
        <taxon>Neodiplogasteridae</taxon>
        <taxon>Pristionchus</taxon>
    </lineage>
</organism>
<proteinExistence type="predicted"/>